<dbReference type="EMBL" id="HBUE01128983">
    <property type="protein sequence ID" value="CAG6495561.1"/>
    <property type="molecule type" value="Transcribed_RNA"/>
</dbReference>
<accession>A0A8D8CRJ9</accession>
<reference evidence="1" key="1">
    <citation type="submission" date="2021-05" db="EMBL/GenBank/DDBJ databases">
        <authorList>
            <person name="Alioto T."/>
            <person name="Alioto T."/>
            <person name="Gomez Garrido J."/>
        </authorList>
    </citation>
    <scope>NUCLEOTIDE SEQUENCE</scope>
</reference>
<dbReference type="AlphaFoldDB" id="A0A8D8CRJ9"/>
<proteinExistence type="predicted"/>
<evidence type="ECO:0000313" key="1">
    <source>
        <dbReference type="EMBL" id="CAG6495561.1"/>
    </source>
</evidence>
<sequence length="102" mass="11985">MWARERERGTRCGRSGDSTNAPLCSLFLGIYIIVSRKQSRVPRRRGEVQRNKRKQCSGKISQISNHNLQNCVCREYRRCGGNTYFHKNKNKKTKEISDNIYF</sequence>
<name>A0A8D8CRJ9_CULPI</name>
<protein>
    <submittedName>
        <fullName evidence="1">(northern house mosquito) hypothetical protein</fullName>
    </submittedName>
</protein>
<organism evidence="1">
    <name type="scientific">Culex pipiens</name>
    <name type="common">House mosquito</name>
    <dbReference type="NCBI Taxonomy" id="7175"/>
    <lineage>
        <taxon>Eukaryota</taxon>
        <taxon>Metazoa</taxon>
        <taxon>Ecdysozoa</taxon>
        <taxon>Arthropoda</taxon>
        <taxon>Hexapoda</taxon>
        <taxon>Insecta</taxon>
        <taxon>Pterygota</taxon>
        <taxon>Neoptera</taxon>
        <taxon>Endopterygota</taxon>
        <taxon>Diptera</taxon>
        <taxon>Nematocera</taxon>
        <taxon>Culicoidea</taxon>
        <taxon>Culicidae</taxon>
        <taxon>Culicinae</taxon>
        <taxon>Culicini</taxon>
        <taxon>Culex</taxon>
        <taxon>Culex</taxon>
    </lineage>
</organism>